<feature type="transmembrane region" description="Helical" evidence="11">
    <location>
        <begin position="184"/>
        <end position="204"/>
    </location>
</feature>
<keyword evidence="5 11" id="KW-1133">Transmembrane helix</keyword>
<dbReference type="EMBL" id="NBSK02000004">
    <property type="protein sequence ID" value="KAJ0211587.1"/>
    <property type="molecule type" value="Genomic_DNA"/>
</dbReference>
<dbReference type="GO" id="GO:0016020">
    <property type="term" value="C:membrane"/>
    <property type="evidence" value="ECO:0007669"/>
    <property type="project" value="InterPro"/>
</dbReference>
<dbReference type="Gene3D" id="2.60.120.10">
    <property type="entry name" value="Jelly Rolls"/>
    <property type="match status" value="1"/>
</dbReference>
<dbReference type="GO" id="GO:0012505">
    <property type="term" value="C:endomembrane system"/>
    <property type="evidence" value="ECO:0007669"/>
    <property type="project" value="UniProtKB-SubCell"/>
</dbReference>
<keyword evidence="3" id="KW-0813">Transport</keyword>
<evidence type="ECO:0000256" key="8">
    <source>
        <dbReference type="ARBA" id="ARBA00023286"/>
    </source>
</evidence>
<dbReference type="FunFam" id="2.60.120.10:FF:000024">
    <property type="entry name" value="Cyclic nucleotide-gated ion channel 1"/>
    <property type="match status" value="1"/>
</dbReference>
<comment type="similarity">
    <text evidence="2">Belongs to the cyclic nucleotide-gated cation channel (TC 1.A.1.5) family.</text>
</comment>
<evidence type="ECO:0000256" key="2">
    <source>
        <dbReference type="ARBA" id="ARBA00010486"/>
    </source>
</evidence>
<feature type="transmembrane region" description="Helical" evidence="11">
    <location>
        <begin position="381"/>
        <end position="400"/>
    </location>
</feature>
<keyword evidence="6" id="KW-0406">Ion transport</keyword>
<dbReference type="SUPFAM" id="SSF51206">
    <property type="entry name" value="cAMP-binding domain-like"/>
    <property type="match status" value="1"/>
</dbReference>
<evidence type="ECO:0000256" key="5">
    <source>
        <dbReference type="ARBA" id="ARBA00022989"/>
    </source>
</evidence>
<dbReference type="Proteomes" id="UP000235145">
    <property type="component" value="Unassembled WGS sequence"/>
</dbReference>
<reference evidence="13 14" key="1">
    <citation type="journal article" date="2017" name="Nat. Commun.">
        <title>Genome assembly with in vitro proximity ligation data and whole-genome triplication in lettuce.</title>
        <authorList>
            <person name="Reyes-Chin-Wo S."/>
            <person name="Wang Z."/>
            <person name="Yang X."/>
            <person name="Kozik A."/>
            <person name="Arikit S."/>
            <person name="Song C."/>
            <person name="Xia L."/>
            <person name="Froenicke L."/>
            <person name="Lavelle D.O."/>
            <person name="Truco M.J."/>
            <person name="Xia R."/>
            <person name="Zhu S."/>
            <person name="Xu C."/>
            <person name="Xu H."/>
            <person name="Xu X."/>
            <person name="Cox K."/>
            <person name="Korf I."/>
            <person name="Meyers B.C."/>
            <person name="Michelmore R.W."/>
        </authorList>
    </citation>
    <scope>NUCLEOTIDE SEQUENCE [LARGE SCALE GENOMIC DNA]</scope>
    <source>
        <strain evidence="14">cv. Salinas</strain>
        <tissue evidence="13">Seedlings</tissue>
    </source>
</reference>
<dbReference type="Gene3D" id="1.10.287.70">
    <property type="match status" value="1"/>
</dbReference>
<dbReference type="AlphaFoldDB" id="A0A9R1VVA6"/>
<evidence type="ECO:0000256" key="1">
    <source>
        <dbReference type="ARBA" id="ARBA00004127"/>
    </source>
</evidence>
<evidence type="ECO:0000256" key="3">
    <source>
        <dbReference type="ARBA" id="ARBA00022448"/>
    </source>
</evidence>
<keyword evidence="10" id="KW-0175">Coiled coil</keyword>
<dbReference type="Gene3D" id="1.10.287.630">
    <property type="entry name" value="Helix hairpin bin"/>
    <property type="match status" value="1"/>
</dbReference>
<protein>
    <recommendedName>
        <fullName evidence="12">Cyclic nucleotide-binding domain-containing protein</fullName>
    </recommendedName>
</protein>
<comment type="subcellular location">
    <subcellularLocation>
        <location evidence="1">Endomembrane system</location>
        <topology evidence="1">Multi-pass membrane protein</topology>
    </subcellularLocation>
</comment>
<dbReference type="GO" id="GO:0005249">
    <property type="term" value="F:voltage-gated potassium channel activity"/>
    <property type="evidence" value="ECO:0007669"/>
    <property type="project" value="InterPro"/>
</dbReference>
<dbReference type="InterPro" id="IPR018490">
    <property type="entry name" value="cNMP-bd_dom_sf"/>
</dbReference>
<dbReference type="InterPro" id="IPR005821">
    <property type="entry name" value="Ion_trans_dom"/>
</dbReference>
<dbReference type="PRINTS" id="PR01463">
    <property type="entry name" value="EAGCHANLFMLY"/>
</dbReference>
<dbReference type="SMART" id="SM00100">
    <property type="entry name" value="cNMP"/>
    <property type="match status" value="1"/>
</dbReference>
<evidence type="ECO:0000256" key="7">
    <source>
        <dbReference type="ARBA" id="ARBA00023136"/>
    </source>
</evidence>
<evidence type="ECO:0000256" key="4">
    <source>
        <dbReference type="ARBA" id="ARBA00022692"/>
    </source>
</evidence>
<keyword evidence="8" id="KW-1071">Ligand-gated ion channel</keyword>
<evidence type="ECO:0000256" key="6">
    <source>
        <dbReference type="ARBA" id="ARBA00023065"/>
    </source>
</evidence>
<feature type="transmembrane region" description="Helical" evidence="11">
    <location>
        <begin position="128"/>
        <end position="150"/>
    </location>
</feature>
<feature type="transmembrane region" description="Helical" evidence="11">
    <location>
        <begin position="96"/>
        <end position="116"/>
    </location>
</feature>
<dbReference type="Pfam" id="PF00520">
    <property type="entry name" value="Ion_trans"/>
    <property type="match status" value="1"/>
</dbReference>
<evidence type="ECO:0000256" key="9">
    <source>
        <dbReference type="ARBA" id="ARBA00023303"/>
    </source>
</evidence>
<accession>A0A9R1VVA6</accession>
<dbReference type="PROSITE" id="PS50042">
    <property type="entry name" value="CNMP_BINDING_3"/>
    <property type="match status" value="1"/>
</dbReference>
<keyword evidence="14" id="KW-1185">Reference proteome</keyword>
<keyword evidence="4 11" id="KW-0812">Transmembrane</keyword>
<dbReference type="Pfam" id="PF00027">
    <property type="entry name" value="cNMP_binding"/>
    <property type="match status" value="1"/>
</dbReference>
<dbReference type="InterPro" id="IPR014710">
    <property type="entry name" value="RmlC-like_jellyroll"/>
</dbReference>
<dbReference type="InterPro" id="IPR003938">
    <property type="entry name" value="K_chnl_volt-dep_EAG/ELK/ERG"/>
</dbReference>
<feature type="coiled-coil region" evidence="10">
    <location>
        <begin position="402"/>
        <end position="429"/>
    </location>
</feature>
<feature type="transmembrane region" description="Helical" evidence="11">
    <location>
        <begin position="252"/>
        <end position="277"/>
    </location>
</feature>
<feature type="domain" description="Cyclic nucleotide-binding" evidence="12">
    <location>
        <begin position="488"/>
        <end position="617"/>
    </location>
</feature>
<keyword evidence="9" id="KW-0407">Ion channel</keyword>
<dbReference type="PANTHER" id="PTHR45651">
    <property type="entry name" value="CYCLIC NUCLEOTIDE-GATED ION CHANNEL 15-RELATED-RELATED"/>
    <property type="match status" value="1"/>
</dbReference>
<dbReference type="InterPro" id="IPR000595">
    <property type="entry name" value="cNMP-bd_dom"/>
</dbReference>
<evidence type="ECO:0000256" key="11">
    <source>
        <dbReference type="SAM" id="Phobius"/>
    </source>
</evidence>
<evidence type="ECO:0000313" key="14">
    <source>
        <dbReference type="Proteomes" id="UP000235145"/>
    </source>
</evidence>
<keyword evidence="7 11" id="KW-0472">Membrane</keyword>
<gene>
    <name evidence="13" type="ORF">LSAT_V11C400170120</name>
</gene>
<evidence type="ECO:0000313" key="13">
    <source>
        <dbReference type="EMBL" id="KAJ0211587.1"/>
    </source>
</evidence>
<dbReference type="SUPFAM" id="SSF81324">
    <property type="entry name" value="Voltage-gated potassium channels"/>
    <property type="match status" value="1"/>
</dbReference>
<comment type="caution">
    <text evidence="13">The sequence shown here is derived from an EMBL/GenBank/DDBJ whole genome shotgun (WGS) entry which is preliminary data.</text>
</comment>
<evidence type="ECO:0000256" key="10">
    <source>
        <dbReference type="SAM" id="Coils"/>
    </source>
</evidence>
<evidence type="ECO:0000259" key="12">
    <source>
        <dbReference type="PROSITE" id="PS50042"/>
    </source>
</evidence>
<proteinExistence type="inferred from homology"/>
<organism evidence="13 14">
    <name type="scientific">Lactuca sativa</name>
    <name type="common">Garden lettuce</name>
    <dbReference type="NCBI Taxonomy" id="4236"/>
    <lineage>
        <taxon>Eukaryota</taxon>
        <taxon>Viridiplantae</taxon>
        <taxon>Streptophyta</taxon>
        <taxon>Embryophyta</taxon>
        <taxon>Tracheophyta</taxon>
        <taxon>Spermatophyta</taxon>
        <taxon>Magnoliopsida</taxon>
        <taxon>eudicotyledons</taxon>
        <taxon>Gunneridae</taxon>
        <taxon>Pentapetalae</taxon>
        <taxon>asterids</taxon>
        <taxon>campanulids</taxon>
        <taxon>Asterales</taxon>
        <taxon>Asteraceae</taxon>
        <taxon>Cichorioideae</taxon>
        <taxon>Cichorieae</taxon>
        <taxon>Lactucinae</taxon>
        <taxon>Lactuca</taxon>
    </lineage>
</organism>
<dbReference type="CDD" id="cd00038">
    <property type="entry name" value="CAP_ED"/>
    <property type="match status" value="1"/>
</dbReference>
<dbReference type="PANTHER" id="PTHR45651:SF77">
    <property type="entry name" value="IQ MOTIF, EF-HAND BINDING SITE-RELATED"/>
    <property type="match status" value="1"/>
</dbReference>
<sequence>MVSLGMFLCLKDRCVIFCGETEAKRQLHLFEERIFEEKSAFLENYWKNLVGAGRNSGFPTRHQLHYLPKYFVKQAQLLMKFFDPEGRFILQWNKTFLLCSVIALSLDPLFFYIPIIDGTKRCLDVDHKLEIIVCVLRSFADMLFVFHIIIQFRTAYVPRHNHILGKRIVRDEPHYVATRYFSSYFIIDVLAALPLPQLAILVIIPNLDGPTPFLTERILKLVIFSQYVPRVIRISLFYKKVTKISGFLTEKAWAGAAFNFFLYVLASHVVGALWYLFVIESEMRCWNIACERNNCYSKYLYCGEGRVGDFGFLSDSCPLLERNEIKDSTNFDFGIFLDALQTRVLETRDFPQKFLYCSWWGLQSLSSLGQGLKASTFYGEILFADFIAIIGLVLFALLIGNMQKYLQSFSNLTLRVEEMKEKRREAEDLMSHISLPENLRERVRRHKHYKWKITKGVELDSFVKDLPRDLRRDIKRHLCLSSLMRVPMFEAMDEHMMDAMCDRLKPVLYTQNSYILREGDPVPEMLFITRGTLQSITTDGGRAGFFNSDHLRAGDFCGEELLTWALAPPTPTLPFSTRTVQALTDVEAFALSVDDLMFVASQFKRLHSRHLQHTFRFYSQQWRTWAACYIQSAWRRHWRRKLEMAKALEDSRMHDAFVRETSTLSLGASIYAARFSSNALRVLRRKNYTQLSKPVWQIMLPPKPPQPDFENHATAIVTFR</sequence>
<name>A0A9R1VVA6_LACSA</name>